<evidence type="ECO:0000313" key="3">
    <source>
        <dbReference type="Proteomes" id="UP001595814"/>
    </source>
</evidence>
<dbReference type="Proteomes" id="UP001595814">
    <property type="component" value="Unassembled WGS sequence"/>
</dbReference>
<keyword evidence="1" id="KW-1133">Transmembrane helix</keyword>
<protein>
    <submittedName>
        <fullName evidence="2">Uncharacterized protein</fullName>
    </submittedName>
</protein>
<evidence type="ECO:0000313" key="2">
    <source>
        <dbReference type="EMBL" id="MFC4095358.1"/>
    </source>
</evidence>
<accession>A0ABV8JNC3</accession>
<sequence>MLNALAEINWWQATILIEVLVILIMTGVLIGVQRNFRKDKKKYNEIKKWKLVVTTEDTPDSHEAQKTYTSLIKRCKPERFEQPAKKALAIELFHEVSIHRENKAKLNQLKARIETELEVR</sequence>
<dbReference type="EMBL" id="JBHSAW010000004">
    <property type="protein sequence ID" value="MFC4095358.1"/>
    <property type="molecule type" value="Genomic_DNA"/>
</dbReference>
<keyword evidence="1" id="KW-0472">Membrane</keyword>
<keyword evidence="3" id="KW-1185">Reference proteome</keyword>
<proteinExistence type="predicted"/>
<gene>
    <name evidence="2" type="ORF">ACFOUT_05705</name>
</gene>
<keyword evidence="1" id="KW-0812">Transmembrane</keyword>
<feature type="transmembrane region" description="Helical" evidence="1">
    <location>
        <begin position="12"/>
        <end position="32"/>
    </location>
</feature>
<reference evidence="3" key="1">
    <citation type="journal article" date="2019" name="Int. J. Syst. Evol. Microbiol.">
        <title>The Global Catalogue of Microorganisms (GCM) 10K type strain sequencing project: providing services to taxonomists for standard genome sequencing and annotation.</title>
        <authorList>
            <consortium name="The Broad Institute Genomics Platform"/>
            <consortium name="The Broad Institute Genome Sequencing Center for Infectious Disease"/>
            <person name="Wu L."/>
            <person name="Ma J."/>
        </authorList>
    </citation>
    <scope>NUCLEOTIDE SEQUENCE [LARGE SCALE GENOMIC DNA]</scope>
    <source>
        <strain evidence="3">CECT 7477</strain>
    </source>
</reference>
<name>A0ABV8JNC3_9FLAO</name>
<dbReference type="RefSeq" id="WP_192460949.1">
    <property type="nucleotide sequence ID" value="NZ_JACYFJ010000001.1"/>
</dbReference>
<organism evidence="2 3">
    <name type="scientific">Euzebyella saccharophila</name>
    <dbReference type="NCBI Taxonomy" id="679664"/>
    <lineage>
        <taxon>Bacteria</taxon>
        <taxon>Pseudomonadati</taxon>
        <taxon>Bacteroidota</taxon>
        <taxon>Flavobacteriia</taxon>
        <taxon>Flavobacteriales</taxon>
        <taxon>Flavobacteriaceae</taxon>
        <taxon>Euzebyella</taxon>
    </lineage>
</organism>
<comment type="caution">
    <text evidence="2">The sequence shown here is derived from an EMBL/GenBank/DDBJ whole genome shotgun (WGS) entry which is preliminary data.</text>
</comment>
<evidence type="ECO:0000256" key="1">
    <source>
        <dbReference type="SAM" id="Phobius"/>
    </source>
</evidence>